<name>A0ACB0YPY0_MELEN</name>
<evidence type="ECO:0000313" key="1">
    <source>
        <dbReference type="EMBL" id="CAK5057062.1"/>
    </source>
</evidence>
<keyword evidence="2" id="KW-1185">Reference proteome</keyword>
<protein>
    <submittedName>
        <fullName evidence="1">Uncharacterized protein</fullName>
    </submittedName>
</protein>
<accession>A0ACB0YPY0</accession>
<reference evidence="1" key="1">
    <citation type="submission" date="2023-11" db="EMBL/GenBank/DDBJ databases">
        <authorList>
            <person name="Poullet M."/>
        </authorList>
    </citation>
    <scope>NUCLEOTIDE SEQUENCE</scope>
    <source>
        <strain evidence="1">E1834</strain>
    </source>
</reference>
<dbReference type="Proteomes" id="UP001497535">
    <property type="component" value="Unassembled WGS sequence"/>
</dbReference>
<comment type="caution">
    <text evidence="1">The sequence shown here is derived from an EMBL/GenBank/DDBJ whole genome shotgun (WGS) entry which is preliminary data.</text>
</comment>
<evidence type="ECO:0000313" key="2">
    <source>
        <dbReference type="Proteomes" id="UP001497535"/>
    </source>
</evidence>
<gene>
    <name evidence="1" type="ORF">MENTE1834_LOCUS15086</name>
</gene>
<proteinExistence type="predicted"/>
<organism evidence="1 2">
    <name type="scientific">Meloidogyne enterolobii</name>
    <name type="common">Root-knot nematode worm</name>
    <name type="synonym">Meloidogyne mayaguensis</name>
    <dbReference type="NCBI Taxonomy" id="390850"/>
    <lineage>
        <taxon>Eukaryota</taxon>
        <taxon>Metazoa</taxon>
        <taxon>Ecdysozoa</taxon>
        <taxon>Nematoda</taxon>
        <taxon>Chromadorea</taxon>
        <taxon>Rhabditida</taxon>
        <taxon>Tylenchina</taxon>
        <taxon>Tylenchomorpha</taxon>
        <taxon>Tylenchoidea</taxon>
        <taxon>Meloidogynidae</taxon>
        <taxon>Meloidogyninae</taxon>
        <taxon>Meloidogyne</taxon>
    </lineage>
</organism>
<dbReference type="EMBL" id="CAVMJV010000016">
    <property type="protein sequence ID" value="CAK5057062.1"/>
    <property type="molecule type" value="Genomic_DNA"/>
</dbReference>
<sequence>MLKEWFEVTEFGNAKCPKTKTEETYNLIGNINIEINFKIFVNNVNATATFQLYNKERSIGINLYEDRIDFEENDVNGDWSQSKINILPNENIMREGMTLNIKIKIFKFYCEFNIGNETKIFTNKFWYSKWWYGKKYLIYEKLVMLGDFIRINAISETENEVNIKFLREKF</sequence>